<keyword evidence="3" id="KW-1185">Reference proteome</keyword>
<dbReference type="Proteomes" id="UP000008909">
    <property type="component" value="Unassembled WGS sequence"/>
</dbReference>
<name>G7YM59_CLOSI</name>
<proteinExistence type="predicted"/>
<reference key="2">
    <citation type="submission" date="2011-10" db="EMBL/GenBank/DDBJ databases">
        <title>The genome and transcriptome sequence of Clonorchis sinensis provide insights into the carcinogenic liver fluke.</title>
        <authorList>
            <person name="Wang X."/>
            <person name="Huang Y."/>
            <person name="Chen W."/>
            <person name="Liu H."/>
            <person name="Guo L."/>
            <person name="Chen Y."/>
            <person name="Luo F."/>
            <person name="Zhou W."/>
            <person name="Sun J."/>
            <person name="Mao Q."/>
            <person name="Liang P."/>
            <person name="Zhou C."/>
            <person name="Tian Y."/>
            <person name="Men J."/>
            <person name="Lv X."/>
            <person name="Huang L."/>
            <person name="Zhou J."/>
            <person name="Hu Y."/>
            <person name="Li R."/>
            <person name="Zhang F."/>
            <person name="Lei H."/>
            <person name="Li X."/>
            <person name="Hu X."/>
            <person name="Liang C."/>
            <person name="Xu J."/>
            <person name="Wu Z."/>
            <person name="Yu X."/>
        </authorList>
    </citation>
    <scope>NUCLEOTIDE SEQUENCE</scope>
    <source>
        <strain>Henan</strain>
    </source>
</reference>
<feature type="non-terminal residue" evidence="2">
    <location>
        <position position="62"/>
    </location>
</feature>
<gene>
    <name evidence="2" type="ORF">CLF_111968</name>
</gene>
<accession>G7YM59</accession>
<sequence length="62" mass="6812">MQGNQPICQSPSHCCESQPSPREINQNNHLLTPKDLIHVAAFNVRTLCQIGQQASLAETLLS</sequence>
<reference evidence="2" key="1">
    <citation type="journal article" date="2011" name="Genome Biol.">
        <title>The draft genome of the carcinogenic human liver fluke Clonorchis sinensis.</title>
        <authorList>
            <person name="Wang X."/>
            <person name="Chen W."/>
            <person name="Huang Y."/>
            <person name="Sun J."/>
            <person name="Men J."/>
            <person name="Liu H."/>
            <person name="Luo F."/>
            <person name="Guo L."/>
            <person name="Lv X."/>
            <person name="Deng C."/>
            <person name="Zhou C."/>
            <person name="Fan Y."/>
            <person name="Li X."/>
            <person name="Huang L."/>
            <person name="Hu Y."/>
            <person name="Liang C."/>
            <person name="Hu X."/>
            <person name="Xu J."/>
            <person name="Yu X."/>
        </authorList>
    </citation>
    <scope>NUCLEOTIDE SEQUENCE [LARGE SCALE GENOMIC DNA]</scope>
    <source>
        <strain evidence="2">Henan</strain>
    </source>
</reference>
<dbReference type="EMBL" id="DF143695">
    <property type="protein sequence ID" value="GAA54040.1"/>
    <property type="molecule type" value="Genomic_DNA"/>
</dbReference>
<evidence type="ECO:0000313" key="2">
    <source>
        <dbReference type="EMBL" id="GAA54040.1"/>
    </source>
</evidence>
<evidence type="ECO:0000256" key="1">
    <source>
        <dbReference type="SAM" id="MobiDB-lite"/>
    </source>
</evidence>
<feature type="region of interest" description="Disordered" evidence="1">
    <location>
        <begin position="1"/>
        <end position="27"/>
    </location>
</feature>
<protein>
    <submittedName>
        <fullName evidence="2">Uncharacterized protein</fullName>
    </submittedName>
</protein>
<evidence type="ECO:0000313" key="3">
    <source>
        <dbReference type="Proteomes" id="UP000008909"/>
    </source>
</evidence>
<organism evidence="2 3">
    <name type="scientific">Clonorchis sinensis</name>
    <name type="common">Chinese liver fluke</name>
    <dbReference type="NCBI Taxonomy" id="79923"/>
    <lineage>
        <taxon>Eukaryota</taxon>
        <taxon>Metazoa</taxon>
        <taxon>Spiralia</taxon>
        <taxon>Lophotrochozoa</taxon>
        <taxon>Platyhelminthes</taxon>
        <taxon>Trematoda</taxon>
        <taxon>Digenea</taxon>
        <taxon>Opisthorchiida</taxon>
        <taxon>Opisthorchiata</taxon>
        <taxon>Opisthorchiidae</taxon>
        <taxon>Clonorchis</taxon>
    </lineage>
</organism>
<dbReference type="AlphaFoldDB" id="G7YM59"/>